<evidence type="ECO:0000256" key="1">
    <source>
        <dbReference type="ARBA" id="ARBA00009861"/>
    </source>
</evidence>
<dbReference type="PANTHER" id="PTHR31623:SF55">
    <property type="entry name" value="VINORINE SYNTHASE"/>
    <property type="match status" value="1"/>
</dbReference>
<gene>
    <name evidence="4" type="ORF">Tci_064145</name>
</gene>
<dbReference type="Pfam" id="PF02458">
    <property type="entry name" value="Transferase"/>
    <property type="match status" value="1"/>
</dbReference>
<evidence type="ECO:0000256" key="3">
    <source>
        <dbReference type="ARBA" id="ARBA00023315"/>
    </source>
</evidence>
<dbReference type="InterPro" id="IPR023213">
    <property type="entry name" value="CAT-like_dom_sf"/>
</dbReference>
<evidence type="ECO:0000256" key="2">
    <source>
        <dbReference type="ARBA" id="ARBA00022679"/>
    </source>
</evidence>
<name>A0A6L2P2P6_TANCI</name>
<dbReference type="AlphaFoldDB" id="A0A6L2P2P6"/>
<reference evidence="4" key="1">
    <citation type="journal article" date="2019" name="Sci. Rep.">
        <title>Draft genome of Tanacetum cinerariifolium, the natural source of mosquito coil.</title>
        <authorList>
            <person name="Yamashiro T."/>
            <person name="Shiraishi A."/>
            <person name="Satake H."/>
            <person name="Nakayama K."/>
        </authorList>
    </citation>
    <scope>NUCLEOTIDE SEQUENCE</scope>
</reference>
<evidence type="ECO:0000313" key="4">
    <source>
        <dbReference type="EMBL" id="GEU92167.1"/>
    </source>
</evidence>
<keyword evidence="3" id="KW-0012">Acyltransferase</keyword>
<sequence length="214" mass="24706">MKCLFSGRKATRRRLLKLQQYHDQNSLPRLYHVPKLPSLFSCEKYSTSSILNATEFSKRSMNYNKHESNIKKVDLEIITRSIVKPASPTPHHLKHFKFSILDQMKLDTYTPLILFIPNSDKASVNDVITKRSKHLKESLSHILTQFYPIAGEVKDSLQIECNDKGAYYIEARVNQTLEDFLSNPDDEKVRALNPESPRTVESSIENFVIGIQIR</sequence>
<dbReference type="EMBL" id="BKCJ010010565">
    <property type="protein sequence ID" value="GEU92167.1"/>
    <property type="molecule type" value="Genomic_DNA"/>
</dbReference>
<proteinExistence type="inferred from homology"/>
<comment type="caution">
    <text evidence="4">The sequence shown here is derived from an EMBL/GenBank/DDBJ whole genome shotgun (WGS) entry which is preliminary data.</text>
</comment>
<protein>
    <submittedName>
        <fullName evidence="4">Transferase, chloramphenicol acetyltransferase-like domain protein</fullName>
    </submittedName>
</protein>
<keyword evidence="2 4" id="KW-0808">Transferase</keyword>
<organism evidence="4">
    <name type="scientific">Tanacetum cinerariifolium</name>
    <name type="common">Dalmatian daisy</name>
    <name type="synonym">Chrysanthemum cinerariifolium</name>
    <dbReference type="NCBI Taxonomy" id="118510"/>
    <lineage>
        <taxon>Eukaryota</taxon>
        <taxon>Viridiplantae</taxon>
        <taxon>Streptophyta</taxon>
        <taxon>Embryophyta</taxon>
        <taxon>Tracheophyta</taxon>
        <taxon>Spermatophyta</taxon>
        <taxon>Magnoliopsida</taxon>
        <taxon>eudicotyledons</taxon>
        <taxon>Gunneridae</taxon>
        <taxon>Pentapetalae</taxon>
        <taxon>asterids</taxon>
        <taxon>campanulids</taxon>
        <taxon>Asterales</taxon>
        <taxon>Asteraceae</taxon>
        <taxon>Asteroideae</taxon>
        <taxon>Anthemideae</taxon>
        <taxon>Anthemidinae</taxon>
        <taxon>Tanacetum</taxon>
    </lineage>
</organism>
<dbReference type="Gene3D" id="3.30.559.10">
    <property type="entry name" value="Chloramphenicol acetyltransferase-like domain"/>
    <property type="match status" value="1"/>
</dbReference>
<comment type="similarity">
    <text evidence="1">Belongs to the plant acyltransferase family.</text>
</comment>
<dbReference type="PANTHER" id="PTHR31623">
    <property type="entry name" value="F21J9.9"/>
    <property type="match status" value="1"/>
</dbReference>
<accession>A0A6L2P2P6</accession>
<dbReference type="GO" id="GO:0016746">
    <property type="term" value="F:acyltransferase activity"/>
    <property type="evidence" value="ECO:0007669"/>
    <property type="project" value="UniProtKB-KW"/>
</dbReference>